<proteinExistence type="evidence at transcript level"/>
<keyword evidence="1" id="KW-0732">Signal</keyword>
<feature type="signal peptide" evidence="1">
    <location>
        <begin position="1"/>
        <end position="20"/>
    </location>
</feature>
<name>F5BZS9_EPIBR</name>
<accession>F5BZS9</accession>
<organism evidence="2">
    <name type="scientific">Epinephelus bruneus</name>
    <name type="common">Longtooth grouper</name>
    <dbReference type="NCBI Taxonomy" id="323802"/>
    <lineage>
        <taxon>Eukaryota</taxon>
        <taxon>Metazoa</taxon>
        <taxon>Chordata</taxon>
        <taxon>Craniata</taxon>
        <taxon>Vertebrata</taxon>
        <taxon>Euteleostomi</taxon>
        <taxon>Actinopterygii</taxon>
        <taxon>Neopterygii</taxon>
        <taxon>Teleostei</taxon>
        <taxon>Neoteleostei</taxon>
        <taxon>Acanthomorphata</taxon>
        <taxon>Eupercaria</taxon>
        <taxon>Perciformes</taxon>
        <taxon>Serranoidei</taxon>
        <taxon>Serranidae</taxon>
        <taxon>Epinephelinae</taxon>
        <taxon>Epinephelini</taxon>
        <taxon>Epinephelus</taxon>
    </lineage>
</organism>
<dbReference type="AlphaFoldDB" id="F5BZS9"/>
<feature type="non-terminal residue" evidence="2">
    <location>
        <position position="79"/>
    </location>
</feature>
<evidence type="ECO:0000313" key="2">
    <source>
        <dbReference type="EMBL" id="AEB31339.1"/>
    </source>
</evidence>
<protein>
    <submittedName>
        <fullName evidence="2">Fibrinogen beta chain</fullName>
    </submittedName>
</protein>
<feature type="chain" id="PRO_5003322245" evidence="1">
    <location>
        <begin position="21"/>
        <end position="79"/>
    </location>
</feature>
<reference evidence="2" key="1">
    <citation type="submission" date="2011-02" db="EMBL/GenBank/DDBJ databases">
        <title>Characterization Fibrinogen beta chain mRNA in grouper Epinephelus bruneus.</title>
        <authorList>
            <person name="Kim J.-S."/>
            <person name="Harikrishnan R."/>
            <person name="Heo M.-S."/>
        </authorList>
    </citation>
    <scope>NUCLEOTIDE SEQUENCE</scope>
</reference>
<sequence length="79" mass="8897">MLHVHLLLVVFSTLLVSVVCERECVSINITATAKIKDTLEYQLNVTQTHHTLESFILAVSCTCHVSTRCGTIIWRQRTA</sequence>
<dbReference type="EMBL" id="JF430672">
    <property type="protein sequence ID" value="AEB31339.1"/>
    <property type="molecule type" value="mRNA"/>
</dbReference>
<evidence type="ECO:0000256" key="1">
    <source>
        <dbReference type="SAM" id="SignalP"/>
    </source>
</evidence>